<dbReference type="GO" id="GO:0051792">
    <property type="term" value="P:medium-chain fatty acid biosynthetic process"/>
    <property type="evidence" value="ECO:0007669"/>
    <property type="project" value="TreeGrafter"/>
</dbReference>
<dbReference type="PANTHER" id="PTHR10794:SF63">
    <property type="entry name" value="ALPHA_BETA HYDROLASE 1, ISOFORM A"/>
    <property type="match status" value="1"/>
</dbReference>
<dbReference type="FunCoup" id="G8YLT9">
    <property type="interactions" value="409"/>
</dbReference>
<sequence length="460" mass="52917">MVLGLVKSYIDSVGPKQPVKFRQKGDANEEKTMEEIIGRVAPEMSKGYSYWSQPMLGWGNGQTLYTAIRKFEDVDKVYYKRKLMTIESDKRFYEKDGVKLRYDAHEGKSTVALDYVVSEERFNNGGGDEFRPESQTRRLHDRTKFMDPAEEDEIAGDESKPLVVLLHGLSGGSYESYVRNFLYTVTGDPYNFDAVVVTSRGCSRHSITSPQVFNGLWTNDVRYYINEHVRKKWPNKRIYMVGYSLGGAILANYLGQEGDDVYHNIKLAAAVGALWDFTDSCNFLESSYLGAKVYSPTMCTNLVRVLKSQYDNQLKHVPEIRHYFENKDQYKLNRIKDFDDAFTSKCFGFNSAYEYYRNASPINRFFNIRVPTLIINALDDPVVGSRTLPYDDVKYNPFTNLITSTIGGHLGWFDYKFNKWYSAPLSAVFKEVDDNWTCLSEDAQLPSKLSDIMKFDRLVL</sequence>
<dbReference type="EMBL" id="FO082054">
    <property type="protein sequence ID" value="CCE89023.1"/>
    <property type="molecule type" value="Genomic_DNA"/>
</dbReference>
<reference evidence="3 4" key="1">
    <citation type="journal article" date="2012" name="G3 (Bethesda)">
        <title>Pichia sorbitophila, an interspecies yeast hybrid reveals early steps of genome resolution following polyploidization.</title>
        <authorList>
            <person name="Leh Louis V."/>
            <person name="Despons L."/>
            <person name="Friedrich A."/>
            <person name="Martin T."/>
            <person name="Durrens P."/>
            <person name="Casaregola S."/>
            <person name="Neuveglise C."/>
            <person name="Fairhead C."/>
            <person name="Marck C."/>
            <person name="Cruz J.A."/>
            <person name="Straub M.L."/>
            <person name="Kugler V."/>
            <person name="Sacerdot C."/>
            <person name="Uzunov Z."/>
            <person name="Thierry A."/>
            <person name="Weiss S."/>
            <person name="Bleykasten C."/>
            <person name="De Montigny J."/>
            <person name="Jacques N."/>
            <person name="Jung P."/>
            <person name="Lemaire M."/>
            <person name="Mallet S."/>
            <person name="Morel G."/>
            <person name="Richard G.F."/>
            <person name="Sarkar A."/>
            <person name="Savel G."/>
            <person name="Schacherer J."/>
            <person name="Seret M.L."/>
            <person name="Talla E."/>
            <person name="Samson G."/>
            <person name="Jubin C."/>
            <person name="Poulain J."/>
            <person name="Vacherie B."/>
            <person name="Barbe V."/>
            <person name="Pelletier E."/>
            <person name="Sherman D.J."/>
            <person name="Westhof E."/>
            <person name="Weissenbach J."/>
            <person name="Baret P.V."/>
            <person name="Wincker P."/>
            <person name="Gaillardin C."/>
            <person name="Dujon B."/>
            <person name="Souciet J.L."/>
        </authorList>
    </citation>
    <scope>NUCLEOTIDE SEQUENCE [LARGE SCALE GENOMIC DNA]</scope>
    <source>
        <strain evidence="4">ATCC MYA-4447 / BCRC 22081 / CBS 7064 / NBRC 10061 / NRRL Y-12695</strain>
    </source>
</reference>
<dbReference type="InterPro" id="IPR029058">
    <property type="entry name" value="AB_hydrolase_fold"/>
</dbReference>
<dbReference type="SUPFAM" id="SSF53474">
    <property type="entry name" value="alpha/beta-Hydrolases"/>
    <property type="match status" value="1"/>
</dbReference>
<dbReference type="Pfam" id="PF00561">
    <property type="entry name" value="Abhydrolase_1"/>
    <property type="match status" value="1"/>
</dbReference>
<proteinExistence type="inferred from homology"/>
<feature type="domain" description="AB hydrolase-1" evidence="2">
    <location>
        <begin position="161"/>
        <end position="388"/>
    </location>
</feature>
<evidence type="ECO:0000259" key="2">
    <source>
        <dbReference type="Pfam" id="PF00561"/>
    </source>
</evidence>
<dbReference type="Gene3D" id="3.40.50.1820">
    <property type="entry name" value="alpha/beta hydrolase"/>
    <property type="match status" value="1"/>
</dbReference>
<dbReference type="InParanoid" id="G8YLT9"/>
<dbReference type="OrthoDB" id="5954035at2759"/>
<dbReference type="Proteomes" id="UP000005222">
    <property type="component" value="Chromosome F"/>
</dbReference>
<dbReference type="STRING" id="559304.G8YLT9"/>
<evidence type="ECO:0000313" key="3">
    <source>
        <dbReference type="EMBL" id="CCE89023.1"/>
    </source>
</evidence>
<organism evidence="3 4">
    <name type="scientific">Pichia sorbitophila (strain ATCC MYA-4447 / BCRC 22081 / CBS 7064 / NBRC 10061 / NRRL Y-12695)</name>
    <name type="common">Hybrid yeast</name>
    <dbReference type="NCBI Taxonomy" id="559304"/>
    <lineage>
        <taxon>Eukaryota</taxon>
        <taxon>Fungi</taxon>
        <taxon>Dikarya</taxon>
        <taxon>Ascomycota</taxon>
        <taxon>Saccharomycotina</taxon>
        <taxon>Pichiomycetes</taxon>
        <taxon>Debaryomycetaceae</taxon>
        <taxon>Millerozyma</taxon>
    </lineage>
</organism>
<keyword evidence="4" id="KW-1185">Reference proteome</keyword>
<accession>G8YLT9</accession>
<dbReference type="PROSITE" id="PS01133">
    <property type="entry name" value="UPF0017"/>
    <property type="match status" value="1"/>
</dbReference>
<protein>
    <submittedName>
        <fullName evidence="3">Piso0_001821 protein</fullName>
    </submittedName>
</protein>
<evidence type="ECO:0000313" key="4">
    <source>
        <dbReference type="Proteomes" id="UP000005222"/>
    </source>
</evidence>
<dbReference type="GO" id="GO:0008126">
    <property type="term" value="F:acetylesterase activity"/>
    <property type="evidence" value="ECO:0007669"/>
    <property type="project" value="TreeGrafter"/>
</dbReference>
<dbReference type="InterPro" id="IPR000073">
    <property type="entry name" value="AB_hydrolase_1"/>
</dbReference>
<dbReference type="AlphaFoldDB" id="G8YLT9"/>
<gene>
    <name evidence="3" type="primary">Piso0_001821</name>
    <name evidence="3" type="ORF">GNLVRS01_PISO0F14789g</name>
</gene>
<name>G8YLT9_PICSO</name>
<dbReference type="GO" id="GO:0047372">
    <property type="term" value="F:monoacylglycerol lipase activity"/>
    <property type="evidence" value="ECO:0007669"/>
    <property type="project" value="TreeGrafter"/>
</dbReference>
<comment type="similarity">
    <text evidence="1">Belongs to the AB hydrolase superfamily. AB hydrolase 4 family.</text>
</comment>
<dbReference type="InterPro" id="IPR000952">
    <property type="entry name" value="AB_hydrolase_4_CS"/>
</dbReference>
<dbReference type="OMA" id="RGCAKHK"/>
<dbReference type="GO" id="GO:0051793">
    <property type="term" value="P:medium-chain fatty acid catabolic process"/>
    <property type="evidence" value="ECO:0007669"/>
    <property type="project" value="TreeGrafter"/>
</dbReference>
<dbReference type="eggNOG" id="KOG1838">
    <property type="taxonomic scope" value="Eukaryota"/>
</dbReference>
<evidence type="ECO:0000256" key="1">
    <source>
        <dbReference type="ARBA" id="ARBA00010884"/>
    </source>
</evidence>
<dbReference type="PANTHER" id="PTHR10794">
    <property type="entry name" value="ABHYDROLASE DOMAIN-CONTAINING PROTEIN"/>
    <property type="match status" value="1"/>
</dbReference>
<dbReference type="HOGENOM" id="CLU_032487_1_0_1"/>
<dbReference type="InterPro" id="IPR050960">
    <property type="entry name" value="AB_hydrolase_4_sf"/>
</dbReference>